<keyword evidence="2 3" id="KW-0472">Membrane</keyword>
<dbReference type="EMBL" id="PDWW01000003">
    <property type="protein sequence ID" value="KAF1726705.1"/>
    <property type="molecule type" value="Genomic_DNA"/>
</dbReference>
<dbReference type="SUPFAM" id="SSF103088">
    <property type="entry name" value="OmpA-like"/>
    <property type="match status" value="1"/>
</dbReference>
<dbReference type="Pfam" id="PF18998">
    <property type="entry name" value="Flg_new_2"/>
    <property type="match status" value="1"/>
</dbReference>
<proteinExistence type="predicted"/>
<dbReference type="PANTHER" id="PTHR34819">
    <property type="entry name" value="LARGE CYSTEINE-RICH PERIPLASMIC PROTEIN OMCB"/>
    <property type="match status" value="1"/>
</dbReference>
<evidence type="ECO:0000313" key="6">
    <source>
        <dbReference type="EMBL" id="KAF1726705.1"/>
    </source>
</evidence>
<dbReference type="InterPro" id="IPR001434">
    <property type="entry name" value="OmcB-like_DUF11"/>
</dbReference>
<feature type="region of interest" description="Disordered" evidence="4">
    <location>
        <begin position="1188"/>
        <end position="1213"/>
    </location>
</feature>
<dbReference type="InterPro" id="IPR051172">
    <property type="entry name" value="Chlamydia_OmcB"/>
</dbReference>
<keyword evidence="7" id="KW-1185">Reference proteome</keyword>
<dbReference type="InterPro" id="IPR036737">
    <property type="entry name" value="OmpA-like_sf"/>
</dbReference>
<feature type="region of interest" description="Disordered" evidence="4">
    <location>
        <begin position="1536"/>
        <end position="1564"/>
    </location>
</feature>
<feature type="compositionally biased region" description="Pro residues" evidence="4">
    <location>
        <begin position="1543"/>
        <end position="1556"/>
    </location>
</feature>
<dbReference type="PROSITE" id="PS51123">
    <property type="entry name" value="OMPA_2"/>
    <property type="match status" value="1"/>
</dbReference>
<name>A0ABQ6ZKI2_9GAMM</name>
<dbReference type="InterPro" id="IPR006665">
    <property type="entry name" value="OmpA-like"/>
</dbReference>
<feature type="region of interest" description="Disordered" evidence="4">
    <location>
        <begin position="1304"/>
        <end position="1334"/>
    </location>
</feature>
<dbReference type="Gene3D" id="3.30.1330.60">
    <property type="entry name" value="OmpA-like domain"/>
    <property type="match status" value="1"/>
</dbReference>
<dbReference type="Proteomes" id="UP000781710">
    <property type="component" value="Unassembled WGS sequence"/>
</dbReference>
<dbReference type="InterPro" id="IPR047589">
    <property type="entry name" value="DUF11_rpt"/>
</dbReference>
<reference evidence="6 7" key="1">
    <citation type="submission" date="2017-10" db="EMBL/GenBank/DDBJ databases">
        <title>Whole genome sequencing of members of genus Pseudoxanthomonas.</title>
        <authorList>
            <person name="Kumar S."/>
            <person name="Bansal K."/>
            <person name="Kaur A."/>
            <person name="Patil P."/>
            <person name="Sharma S."/>
            <person name="Patil P.B."/>
        </authorList>
    </citation>
    <scope>NUCLEOTIDE SEQUENCE [LARGE SCALE GENOMIC DNA]</scope>
    <source>
        <strain evidence="6 7">DSM 17109</strain>
    </source>
</reference>
<accession>A0ABQ6ZKI2</accession>
<comment type="caution">
    <text evidence="6">The sequence shown here is derived from an EMBL/GenBank/DDBJ whole genome shotgun (WGS) entry which is preliminary data.</text>
</comment>
<feature type="region of interest" description="Disordered" evidence="4">
    <location>
        <begin position="1419"/>
        <end position="1447"/>
    </location>
</feature>
<feature type="compositionally biased region" description="Pro residues" evidence="4">
    <location>
        <begin position="1427"/>
        <end position="1440"/>
    </location>
</feature>
<dbReference type="CDD" id="cd07185">
    <property type="entry name" value="OmpA_C-like"/>
    <property type="match status" value="1"/>
</dbReference>
<dbReference type="InterPro" id="IPR044060">
    <property type="entry name" value="Bacterial_rp_domain"/>
</dbReference>
<dbReference type="InterPro" id="IPR013783">
    <property type="entry name" value="Ig-like_fold"/>
</dbReference>
<feature type="compositionally biased region" description="Low complexity" evidence="4">
    <location>
        <begin position="1673"/>
        <end position="1682"/>
    </location>
</feature>
<evidence type="ECO:0000256" key="4">
    <source>
        <dbReference type="SAM" id="MobiDB-lite"/>
    </source>
</evidence>
<dbReference type="PANTHER" id="PTHR34819:SF3">
    <property type="entry name" value="CELL SURFACE PROTEIN"/>
    <property type="match status" value="1"/>
</dbReference>
<comment type="subcellular location">
    <subcellularLocation>
        <location evidence="1">Membrane</location>
    </subcellularLocation>
</comment>
<evidence type="ECO:0000256" key="2">
    <source>
        <dbReference type="ARBA" id="ARBA00023136"/>
    </source>
</evidence>
<feature type="compositionally biased region" description="Pro residues" evidence="4">
    <location>
        <begin position="1311"/>
        <end position="1325"/>
    </location>
</feature>
<dbReference type="PRINTS" id="PR01021">
    <property type="entry name" value="OMPADOMAIN"/>
</dbReference>
<gene>
    <name evidence="6" type="ORF">CSC78_03890</name>
</gene>
<feature type="domain" description="OmpA-like" evidence="5">
    <location>
        <begin position="2364"/>
        <end position="2465"/>
    </location>
</feature>
<dbReference type="NCBIfam" id="TIGR01451">
    <property type="entry name" value="B_ant_repeat"/>
    <property type="match status" value="6"/>
</dbReference>
<feature type="region of interest" description="Disordered" evidence="4">
    <location>
        <begin position="1658"/>
        <end position="1682"/>
    </location>
</feature>
<protein>
    <recommendedName>
        <fullName evidence="5">OmpA-like domain-containing protein</fullName>
    </recommendedName>
</protein>
<dbReference type="Gene3D" id="2.60.40.10">
    <property type="entry name" value="Immunoglobulins"/>
    <property type="match status" value="1"/>
</dbReference>
<sequence length="2465" mass="247230">MQIAAVLRGRRIGKTDRRKGRSGVFAAFALMALLALFAPTVHAQIKNGGFEAQNFSEWKLERYTRSSSALTTVPPTNSSQLTLGAVQETIASTNTVNTAFGGNVRILTTAGTAANTGVDGVRYPFSGTASSQLGGNGARAAYSMEQEATMVLSDVDPVDGKVHLRFAMAPVLNNPNHTAGQQPFFFVEVINLTKGNTQLFHTFNYSNQSGIPWQSFGNYQFTNWQGFDISPGNGRLDVGDQIRLKVYVANCSAGAADHTAQVYMDVFGSKMPGLSVAAIGPSTTKPGEQVTYNYHYVNNSGVYALGSTVRLAAPFTENGLPLTFVPGSWPATCTGPFTGTAPRGNYIDCPVGDLVAGAGGSFPVTFTVPAGAATTGPNNVINNGDYDVRANTVSPFIGPLVKTTISPATTTLIDLGVSVSNGSVPSYLVGGAVAYTVTVTNNGPVDATGATIAQTLNGTSGTASWSCAPAPGSTATCGATGSGSGPISTATANLPVGQSLVYTVSGITATAAGTPVVTVVSVTPPAGMSDSVSANNTDGVSTPVSAAQHLLTANTIGAGSGRLNAIPAIYACPSGGARSACSSENLGEGQEAYLTAVADNGSIFKGWTGGCTTITGNECYVRMGTQDLEVTAEFATVWIVTPSVTGGTLNTSSPQVVEDGQGTSYTFTPTTPGHIPVITTPGGANTCQATLSGPTGGVYTYDVTPVTQDCAFHVAFVSQPRLEIAKTASVVAPATIAIGVPFDYTITVTNTGAAATSAPATVTDVVPAGLTIGTLPANCATNPSGSQTVECTIAAGLSNVAPGNAVSFVIPVTPQGAINNTTVSNTASVTGGGDPACASAGSCVSTPVDTPVVASSLDIVKSGPATAVIGVPYDYTFTVTNSGTAATSVIATVTDVVPAGLTIGTLPAGCVTNPSGSQTVECTIASGLSNAAPGNTVSYVIRVTPTAAAGTSVSNTASVTGGGDPDCVTGCDSQAVTTTINAPALDIAKSGPATAVTGVPFDYTITVTNSGNADATADAVVTDTVPASVVVNSATPNCTIVGQDVSCTVALADLQTGEQATITINVTPVTAGNANNTASVTGGGDPACTAGCTSPPVTTTIDAQLASMTLVKSVTSTGPYGVGSAIAYQFIVTNTGNVALTGVVVNDAQLDAPATCPVTTLAPGASTTCTGVHTVIAAEVAVGNVHNSATVTGQPPTPPGGPTPPAVTSPPSVVDTATAQAPAMTVVKSVTSSGPYGLGSVIAYQFVVTNTGDVTLSGVVVNDALLDGPATCPATTLAPGASTTCTGVHTVTAAEVAAGHVHNSATVTGQPPTPAGGTPPTPITSPPSSVDTATAQNPALGLVKSVTSTGPYGVGSVITYTFVVTNTGNVNLTGVVVNDALLDAAAVCAATTLAPAASTTCTGMHTVTAAEVAVGNVHNSATATGQPPTPPGGPTPPTVTSPPSAVDTATEQLPAMTVVKSVTSTGPYNTGSVIAYQFLVTNTGNVVLSGIVVNDTQLDAPAVCASTTLQPGVDTTCTGVHTVTAAEVAVGNVRNTATVTGQPPTPPGGPTPPTITSPPSTVDSATEQLPAMTLLKSVTSTGPYRAGSTIAYQFDVENTGNVVLTNVSVTDALAGLSPLTYAWPGVAGQLQPGEKVVANATYNVTPDDVLAGQVRNSATAAGQPPTPPGGTTPPGVSTPSSSVDTAILPVVNAVDDVLAPVDGARGNPSAGNAYDNDVINGVAVDPSRITGTVTTPATSINGGPVPVMDPASGVVSVPAGTPAGTYTIGYRICETLNPDNCDDAVVSLTVVATTINAEEDTFVPIRSGTGGTLPSVLGNDTLGGGPAQIGQVTLVPGGSPHAGLVMNPDGTVTIAAGTPPGTYRYPYTLCEVLNPTNCDTADAVVVVSGEALLRVTKTAGVRDVQTGDLVRYTVTVENLGDGALSNGSIIDTPAAGLSYVEGSLTVSDGDNAATVSGEHPVRFEGLDIPVGGTARLVYMMRVGAGARAGTQVNQAQAVSSSGELLSNVATAEVMLVADAMVDDSLVFGTVFNDRDGDGWQDGAALSGIRVQGGFAPEVYVAGSTTLDRGTGPQPQADASAPLLHGLEVGAMAGRQSEADPVQGRQVVIRQALRELSFTDDFVLTNDQGVTVRMDRNGVTSLETTGEAAKGLTAAMPTVERRVAQGEGGHVVDYVIGNAGIEERGVPGVRIATVEGLLIETDQFGRYHLAGLSGGAWERGRNVVLKVDPSTLPAGTRMTTDNPLLRRVTPGVPVRFDWGVVLPEQVIEGGSEQLELELGEVQFAPGSAALPPRYQPLVTAMAAKVCEHQGGEVVIQADGDNEGLAFDRANALKDALLAQLDGPATKALTVSVRARTGEPASLVAGVRGGDALLGTLLFDTDKATIRAEFAPLLDAMAAALERQGGGNVVIVGHADRRGSHAYNSALGMRRAKAVFDALAGRLGASARATLRVEIENDPVAPNGARK</sequence>
<dbReference type="InterPro" id="IPR055354">
    <property type="entry name" value="DUF7507"/>
</dbReference>
<dbReference type="Pfam" id="PF01345">
    <property type="entry name" value="DUF11"/>
    <property type="match status" value="5"/>
</dbReference>
<dbReference type="Pfam" id="PF00691">
    <property type="entry name" value="OmpA"/>
    <property type="match status" value="1"/>
</dbReference>
<feature type="compositionally biased region" description="Pro residues" evidence="4">
    <location>
        <begin position="1195"/>
        <end position="1208"/>
    </location>
</feature>
<organism evidence="6 7">
    <name type="scientific">Pseudoxanthomonas japonensis</name>
    <dbReference type="NCBI Taxonomy" id="69284"/>
    <lineage>
        <taxon>Bacteria</taxon>
        <taxon>Pseudomonadati</taxon>
        <taxon>Pseudomonadota</taxon>
        <taxon>Gammaproteobacteria</taxon>
        <taxon>Lysobacterales</taxon>
        <taxon>Lysobacteraceae</taxon>
        <taxon>Pseudoxanthomonas</taxon>
    </lineage>
</organism>
<evidence type="ECO:0000256" key="1">
    <source>
        <dbReference type="ARBA" id="ARBA00004370"/>
    </source>
</evidence>
<evidence type="ECO:0000259" key="5">
    <source>
        <dbReference type="PROSITE" id="PS51123"/>
    </source>
</evidence>
<evidence type="ECO:0000313" key="7">
    <source>
        <dbReference type="Proteomes" id="UP000781710"/>
    </source>
</evidence>
<dbReference type="InterPro" id="IPR006664">
    <property type="entry name" value="OMP_bac"/>
</dbReference>
<dbReference type="Pfam" id="PF24346">
    <property type="entry name" value="DUF7507"/>
    <property type="match status" value="5"/>
</dbReference>
<evidence type="ECO:0000256" key="3">
    <source>
        <dbReference type="PROSITE-ProRule" id="PRU00473"/>
    </source>
</evidence>